<dbReference type="InterPro" id="IPR013221">
    <property type="entry name" value="Mur_ligase_cen"/>
</dbReference>
<dbReference type="AlphaFoldDB" id="A0A662ZJF9"/>
<keyword evidence="5 9" id="KW-0133">Cell shape</keyword>
<dbReference type="InterPro" id="IPR005757">
    <property type="entry name" value="Mpl"/>
</dbReference>
<evidence type="ECO:0000256" key="4">
    <source>
        <dbReference type="ARBA" id="ARBA00022840"/>
    </source>
</evidence>
<dbReference type="SUPFAM" id="SSF53623">
    <property type="entry name" value="MurD-like peptide ligases, catalytic domain"/>
    <property type="match status" value="1"/>
</dbReference>
<dbReference type="InterPro" id="IPR004101">
    <property type="entry name" value="Mur_ligase_C"/>
</dbReference>
<comment type="catalytic activity">
    <reaction evidence="9">
        <text>UDP-N-acetyl-alpha-D-muramate + L-alanyl-gamma-D-glutamyl-meso-2,6-diaminopimelate + ATP = UDP-N-acetyl-alpha-D-muramoyl-L-alanyl-gamma-D-glutamyl-meso-2,6-diaminopimelate + ADP + phosphate + H(+)</text>
        <dbReference type="Rhea" id="RHEA:29563"/>
        <dbReference type="ChEBI" id="CHEBI:15378"/>
        <dbReference type="ChEBI" id="CHEBI:30616"/>
        <dbReference type="ChEBI" id="CHEBI:43474"/>
        <dbReference type="ChEBI" id="CHEBI:61401"/>
        <dbReference type="ChEBI" id="CHEBI:70757"/>
        <dbReference type="ChEBI" id="CHEBI:83905"/>
        <dbReference type="ChEBI" id="CHEBI:456216"/>
        <dbReference type="EC" id="6.3.2.45"/>
    </reaction>
</comment>
<sequence length="452" mass="49771">MHVHILGICGTFMGGIAVIAKQLGYRVTGSDANVYPPMSTMLQEQGIEIMEGYGPEQLQPAPDLIIVGNAMKRGIPCVEYMLNEGLPYISGPQWLENYVLNTKKVIGVAGTHGKTSTSSMVAWILEYAGLNPSFLIGGVTGNFGISARVTDSPFFVIESDEYDCAFFDKRSKFVHYRPFVQILNNLEYDHADIFENIDAIKKQFHHLVRIIPGKGEIVAPYGDKAIDDVLKMGCWSNLVYTGKEGAELSYRLINTDGSSFEVLDKSGTSLGTVEWESIGIHNVLNALMAIEAAKYVGVAYETAIRGLCDFRMPKRRMELKGVVNDIAVYDDFAHHPTAIKTTLDGLRKKVGADKRIIAVFEPRSNTMKMGVNHEQLADSLAIADEIYMYAPDGLKWNTDELADGHKFNVCHDFEAMVKAIKASAQPGNVILVMSNGGFGGIQNRLLTELAEK</sequence>
<evidence type="ECO:0000256" key="9">
    <source>
        <dbReference type="HAMAP-Rule" id="MF_02020"/>
    </source>
</evidence>
<dbReference type="GO" id="GO:0009254">
    <property type="term" value="P:peptidoglycan turnover"/>
    <property type="evidence" value="ECO:0007669"/>
    <property type="project" value="UniProtKB-UniRule"/>
</dbReference>
<keyword evidence="14" id="KW-1185">Reference proteome</keyword>
<keyword evidence="8 9" id="KW-0961">Cell wall biogenesis/degradation</keyword>
<dbReference type="OrthoDB" id="9804126at2"/>
<reference evidence="13 14" key="1">
    <citation type="submission" date="2016-10" db="EMBL/GenBank/DDBJ databases">
        <authorList>
            <person name="Varghese N."/>
            <person name="Submissions S."/>
        </authorList>
    </citation>
    <scope>NUCLEOTIDE SEQUENCE [LARGE SCALE GENOMIC DNA]</scope>
    <source>
        <strain evidence="13 14">DSM 1361</strain>
    </source>
</reference>
<dbReference type="Gene3D" id="3.40.1190.10">
    <property type="entry name" value="Mur-like, catalytic domain"/>
    <property type="match status" value="1"/>
</dbReference>
<dbReference type="InterPro" id="IPR036615">
    <property type="entry name" value="Mur_ligase_C_dom_sf"/>
</dbReference>
<dbReference type="Proteomes" id="UP000243745">
    <property type="component" value="Unassembled WGS sequence"/>
</dbReference>
<dbReference type="GO" id="GO:0106418">
    <property type="term" value="F:UDP-N-acetylmuramate-L-alanyl-gamma-D-glutamyl-meso-2,6-diaminoheptanedioate ligase activity"/>
    <property type="evidence" value="ECO:0007669"/>
    <property type="project" value="UniProtKB-EC"/>
</dbReference>
<evidence type="ECO:0000256" key="3">
    <source>
        <dbReference type="ARBA" id="ARBA00022741"/>
    </source>
</evidence>
<dbReference type="HAMAP" id="MF_02020">
    <property type="entry name" value="Mpl"/>
    <property type="match status" value="1"/>
</dbReference>
<evidence type="ECO:0000256" key="1">
    <source>
        <dbReference type="ARBA" id="ARBA00022598"/>
    </source>
</evidence>
<dbReference type="InterPro" id="IPR000713">
    <property type="entry name" value="Mur_ligase_N"/>
</dbReference>
<dbReference type="GO" id="GO:0009252">
    <property type="term" value="P:peptidoglycan biosynthetic process"/>
    <property type="evidence" value="ECO:0007669"/>
    <property type="project" value="UniProtKB-UniRule"/>
</dbReference>
<dbReference type="GO" id="GO:0051301">
    <property type="term" value="P:cell division"/>
    <property type="evidence" value="ECO:0007669"/>
    <property type="project" value="UniProtKB-KW"/>
</dbReference>
<keyword evidence="3 9" id="KW-0547">Nucleotide-binding</keyword>
<comment type="cofactor">
    <cofactor evidence="9">
        <name>Mg(2+)</name>
        <dbReference type="ChEBI" id="CHEBI:18420"/>
    </cofactor>
</comment>
<evidence type="ECO:0000256" key="6">
    <source>
        <dbReference type="ARBA" id="ARBA00022984"/>
    </source>
</evidence>
<dbReference type="Pfam" id="PF01225">
    <property type="entry name" value="Mur_ligase"/>
    <property type="match status" value="1"/>
</dbReference>
<dbReference type="EMBL" id="FOXF01000010">
    <property type="protein sequence ID" value="SFP24191.1"/>
    <property type="molecule type" value="Genomic_DNA"/>
</dbReference>
<keyword evidence="2 9" id="KW-0132">Cell division</keyword>
<gene>
    <name evidence="9" type="primary">mpl</name>
    <name evidence="13" type="ORF">SAMN02910344_00844</name>
</gene>
<accession>A0A662ZJF9</accession>
<protein>
    <recommendedName>
        <fullName evidence="9">UDP-N-acetylmuramate--L-alanyl-gamma-D-glutamyl-meso-2,6-diaminoheptandioate ligase</fullName>
        <ecNumber evidence="9">6.3.2.45</ecNumber>
    </recommendedName>
    <alternativeName>
        <fullName evidence="9">Murein peptide ligase</fullName>
    </alternativeName>
    <alternativeName>
        <fullName evidence="9">UDP-N-acetylmuramate:L-alanyl-gamma-D-glutamyl-meso-diaminopimelate ligase</fullName>
    </alternativeName>
</protein>
<proteinExistence type="inferred from homology"/>
<comment type="similarity">
    <text evidence="9">Belongs to the MurCDEF family. Mpl subfamily.</text>
</comment>
<dbReference type="InterPro" id="IPR036565">
    <property type="entry name" value="Mur-like_cat_sf"/>
</dbReference>
<evidence type="ECO:0000256" key="8">
    <source>
        <dbReference type="ARBA" id="ARBA00023316"/>
    </source>
</evidence>
<dbReference type="Gene3D" id="3.90.190.20">
    <property type="entry name" value="Mur ligase, C-terminal domain"/>
    <property type="match status" value="1"/>
</dbReference>
<dbReference type="RefSeq" id="WP_093141224.1">
    <property type="nucleotide sequence ID" value="NZ_FOXF01000010.1"/>
</dbReference>
<dbReference type="Pfam" id="PF08245">
    <property type="entry name" value="Mur_ligase_M"/>
    <property type="match status" value="1"/>
</dbReference>
<feature type="binding site" evidence="9">
    <location>
        <begin position="110"/>
        <end position="116"/>
    </location>
    <ligand>
        <name>ATP</name>
        <dbReference type="ChEBI" id="CHEBI:30616"/>
    </ligand>
</feature>
<dbReference type="GO" id="GO:0005524">
    <property type="term" value="F:ATP binding"/>
    <property type="evidence" value="ECO:0007669"/>
    <property type="project" value="UniProtKB-UniRule"/>
</dbReference>
<comment type="pathway">
    <text evidence="9">Cell wall biogenesis; peptidoglycan recycling.</text>
</comment>
<dbReference type="UniPathway" id="UPA00544"/>
<dbReference type="PANTHER" id="PTHR43445:SF5">
    <property type="entry name" value="UDP-N-ACETYLMURAMATE--L-ALANYL-GAMMA-D-GLUTAMYL-MESO-2,6-DIAMINOHEPTANDIOATE LIGASE"/>
    <property type="match status" value="1"/>
</dbReference>
<keyword evidence="4 9" id="KW-0067">ATP-binding</keyword>
<dbReference type="Gene3D" id="3.40.50.720">
    <property type="entry name" value="NAD(P)-binding Rossmann-like Domain"/>
    <property type="match status" value="1"/>
</dbReference>
<name>A0A662ZJF9_9GAMM</name>
<evidence type="ECO:0000313" key="13">
    <source>
        <dbReference type="EMBL" id="SFP24191.1"/>
    </source>
</evidence>
<evidence type="ECO:0000313" key="14">
    <source>
        <dbReference type="Proteomes" id="UP000243745"/>
    </source>
</evidence>
<feature type="domain" description="Mur ligase C-terminal" evidence="11">
    <location>
        <begin position="315"/>
        <end position="436"/>
    </location>
</feature>
<evidence type="ECO:0000259" key="11">
    <source>
        <dbReference type="Pfam" id="PF02875"/>
    </source>
</evidence>
<keyword evidence="6 9" id="KW-0573">Peptidoglycan synthesis</keyword>
<dbReference type="GO" id="GO:0008360">
    <property type="term" value="P:regulation of cell shape"/>
    <property type="evidence" value="ECO:0007669"/>
    <property type="project" value="UniProtKB-KW"/>
</dbReference>
<keyword evidence="1 9" id="KW-0436">Ligase</keyword>
<dbReference type="PANTHER" id="PTHR43445">
    <property type="entry name" value="UDP-N-ACETYLMURAMATE--L-ALANINE LIGASE-RELATED"/>
    <property type="match status" value="1"/>
</dbReference>
<dbReference type="NCBIfam" id="TIGR01081">
    <property type="entry name" value="mpl"/>
    <property type="match status" value="1"/>
</dbReference>
<dbReference type="InterPro" id="IPR050061">
    <property type="entry name" value="MurCDEF_pg_biosynth"/>
</dbReference>
<comment type="function">
    <text evidence="9">Reutilizes the intact tripeptide L-alanyl-gamma-D-glutamyl-meso-diaminopimelate by linking it to UDP-N-acetylmuramate.</text>
</comment>
<dbReference type="SUPFAM" id="SSF53244">
    <property type="entry name" value="MurD-like peptide ligases, peptide-binding domain"/>
    <property type="match status" value="1"/>
</dbReference>
<evidence type="ECO:0000259" key="12">
    <source>
        <dbReference type="Pfam" id="PF08245"/>
    </source>
</evidence>
<dbReference type="Pfam" id="PF02875">
    <property type="entry name" value="Mur_ligase_C"/>
    <property type="match status" value="1"/>
</dbReference>
<dbReference type="SUPFAM" id="SSF51984">
    <property type="entry name" value="MurCD N-terminal domain"/>
    <property type="match status" value="1"/>
</dbReference>
<feature type="domain" description="Mur ligase central" evidence="12">
    <location>
        <begin position="108"/>
        <end position="293"/>
    </location>
</feature>
<evidence type="ECO:0000259" key="10">
    <source>
        <dbReference type="Pfam" id="PF01225"/>
    </source>
</evidence>
<keyword evidence="7 9" id="KW-0131">Cell cycle</keyword>
<evidence type="ECO:0000256" key="7">
    <source>
        <dbReference type="ARBA" id="ARBA00023306"/>
    </source>
</evidence>
<evidence type="ECO:0000256" key="5">
    <source>
        <dbReference type="ARBA" id="ARBA00022960"/>
    </source>
</evidence>
<organism evidence="13 14">
    <name type="scientific">Ruminobacter amylophilus</name>
    <dbReference type="NCBI Taxonomy" id="867"/>
    <lineage>
        <taxon>Bacteria</taxon>
        <taxon>Pseudomonadati</taxon>
        <taxon>Pseudomonadota</taxon>
        <taxon>Gammaproteobacteria</taxon>
        <taxon>Aeromonadales</taxon>
        <taxon>Succinivibrionaceae</taxon>
        <taxon>Ruminobacter</taxon>
    </lineage>
</organism>
<dbReference type="EC" id="6.3.2.45" evidence="9"/>
<dbReference type="GO" id="GO:0071555">
    <property type="term" value="P:cell wall organization"/>
    <property type="evidence" value="ECO:0007669"/>
    <property type="project" value="UniProtKB-KW"/>
</dbReference>
<feature type="domain" description="Mur ligase N-terminal catalytic" evidence="10">
    <location>
        <begin position="2"/>
        <end position="97"/>
    </location>
</feature>
<keyword evidence="9" id="KW-0460">Magnesium</keyword>
<evidence type="ECO:0000256" key="2">
    <source>
        <dbReference type="ARBA" id="ARBA00022618"/>
    </source>
</evidence>